<dbReference type="InterPro" id="IPR020904">
    <property type="entry name" value="Sc_DH/Rdtase_CS"/>
</dbReference>
<dbReference type="InterPro" id="IPR036291">
    <property type="entry name" value="NAD(P)-bd_dom_sf"/>
</dbReference>
<protein>
    <submittedName>
        <fullName evidence="7">3alpha(Or 20beta)-hydroxysteroid dehydrogenase</fullName>
        <ecNumber evidence="7">1.1.1.53</ecNumber>
    </submittedName>
</protein>
<keyword evidence="4" id="KW-0443">Lipid metabolism</keyword>
<dbReference type="EMBL" id="JAGINU010000001">
    <property type="protein sequence ID" value="MBP2366934.1"/>
    <property type="molecule type" value="Genomic_DNA"/>
</dbReference>
<gene>
    <name evidence="7" type="ORF">JOF36_002630</name>
</gene>
<dbReference type="PANTHER" id="PTHR43180">
    <property type="entry name" value="3-OXOACYL-(ACYL-CARRIER-PROTEIN) REDUCTASE (AFU_ORTHOLOGUE AFUA_6G11210)"/>
    <property type="match status" value="1"/>
</dbReference>
<feature type="domain" description="Ketoreductase" evidence="6">
    <location>
        <begin position="8"/>
        <end position="184"/>
    </location>
</feature>
<name>A0ABS4VSP6_9PSEU</name>
<dbReference type="GO" id="GO:0047044">
    <property type="term" value="F:androstan-3-alpha,17-beta-diol dehydrogenase (NAD+) activity"/>
    <property type="evidence" value="ECO:0007669"/>
    <property type="project" value="UniProtKB-EC"/>
</dbReference>
<dbReference type="PRINTS" id="PR00080">
    <property type="entry name" value="SDRFAMILY"/>
</dbReference>
<evidence type="ECO:0000256" key="5">
    <source>
        <dbReference type="ARBA" id="ARBA00023221"/>
    </source>
</evidence>
<dbReference type="PRINTS" id="PR00081">
    <property type="entry name" value="GDHRDH"/>
</dbReference>
<keyword evidence="5" id="KW-0753">Steroid metabolism</keyword>
<reference evidence="7 8" key="1">
    <citation type="submission" date="2021-03" db="EMBL/GenBank/DDBJ databases">
        <title>Sequencing the genomes of 1000 actinobacteria strains.</title>
        <authorList>
            <person name="Klenk H.-P."/>
        </authorList>
    </citation>
    <scope>NUCLEOTIDE SEQUENCE [LARGE SCALE GENOMIC DNA]</scope>
    <source>
        <strain evidence="7 8">DSM 45256</strain>
    </source>
</reference>
<evidence type="ECO:0000256" key="3">
    <source>
        <dbReference type="ARBA" id="ARBA00023027"/>
    </source>
</evidence>
<dbReference type="NCBIfam" id="NF005559">
    <property type="entry name" value="PRK07231.1"/>
    <property type="match status" value="1"/>
</dbReference>
<dbReference type="SMART" id="SM00822">
    <property type="entry name" value="PKS_KR"/>
    <property type="match status" value="1"/>
</dbReference>
<dbReference type="InterPro" id="IPR057326">
    <property type="entry name" value="KR_dom"/>
</dbReference>
<dbReference type="SUPFAM" id="SSF51735">
    <property type="entry name" value="NAD(P)-binding Rossmann-fold domains"/>
    <property type="match status" value="1"/>
</dbReference>
<evidence type="ECO:0000256" key="1">
    <source>
        <dbReference type="ARBA" id="ARBA00006484"/>
    </source>
</evidence>
<dbReference type="InterPro" id="IPR002347">
    <property type="entry name" value="SDR_fam"/>
</dbReference>
<evidence type="ECO:0000256" key="4">
    <source>
        <dbReference type="ARBA" id="ARBA00023098"/>
    </source>
</evidence>
<keyword evidence="2 7" id="KW-0560">Oxidoreductase</keyword>
<organism evidence="7 8">
    <name type="scientific">Pseudonocardia parietis</name>
    <dbReference type="NCBI Taxonomy" id="570936"/>
    <lineage>
        <taxon>Bacteria</taxon>
        <taxon>Bacillati</taxon>
        <taxon>Actinomycetota</taxon>
        <taxon>Actinomycetes</taxon>
        <taxon>Pseudonocardiales</taxon>
        <taxon>Pseudonocardiaceae</taxon>
        <taxon>Pseudonocardia</taxon>
    </lineage>
</organism>
<dbReference type="PANTHER" id="PTHR43180:SF28">
    <property type="entry name" value="NAD(P)-BINDING ROSSMANN-FOLD SUPERFAMILY PROTEIN"/>
    <property type="match status" value="1"/>
</dbReference>
<evidence type="ECO:0000313" key="7">
    <source>
        <dbReference type="EMBL" id="MBP2366934.1"/>
    </source>
</evidence>
<evidence type="ECO:0000313" key="8">
    <source>
        <dbReference type="Proteomes" id="UP001519295"/>
    </source>
</evidence>
<keyword evidence="3" id="KW-0520">NAD</keyword>
<dbReference type="Pfam" id="PF13561">
    <property type="entry name" value="adh_short_C2"/>
    <property type="match status" value="1"/>
</dbReference>
<dbReference type="PROSITE" id="PS00061">
    <property type="entry name" value="ADH_SHORT"/>
    <property type="match status" value="1"/>
</dbReference>
<dbReference type="Proteomes" id="UP001519295">
    <property type="component" value="Unassembled WGS sequence"/>
</dbReference>
<dbReference type="CDD" id="cd05233">
    <property type="entry name" value="SDR_c"/>
    <property type="match status" value="1"/>
</dbReference>
<keyword evidence="8" id="KW-1185">Reference proteome</keyword>
<dbReference type="Gene3D" id="3.40.50.720">
    <property type="entry name" value="NAD(P)-binding Rossmann-like Domain"/>
    <property type="match status" value="1"/>
</dbReference>
<comment type="similarity">
    <text evidence="1">Belongs to the short-chain dehydrogenases/reductases (SDR) family.</text>
</comment>
<proteinExistence type="inferred from homology"/>
<dbReference type="RefSeq" id="WP_210027029.1">
    <property type="nucleotide sequence ID" value="NZ_JAGINU010000001.1"/>
</dbReference>
<sequence length="253" mass="25584">MSLRLQGKVAIVTGAAHGIGAAAARRFLAEGARVVLADVSERGLTTLAGELGPAAVAVRCDVAAEDDVAAAVDRAVAAFGGLDIIFNNAAAGAGGRILEMDRADWDRVFAVNVGGVLNGIRAAVPALRERGGGAILNTSSVAGRCASPGISAYSASKAAVESLTRSAALELREDGIRVNAIVPGLVRTRAAEASAPFLVDALGTDPDGYVTARQGRWGEPDEIAAVAAHLVSDEASLTTGQTYVLDNGATLRA</sequence>
<accession>A0ABS4VSP6</accession>
<evidence type="ECO:0000259" key="6">
    <source>
        <dbReference type="SMART" id="SM00822"/>
    </source>
</evidence>
<evidence type="ECO:0000256" key="2">
    <source>
        <dbReference type="ARBA" id="ARBA00023002"/>
    </source>
</evidence>
<comment type="caution">
    <text evidence="7">The sequence shown here is derived from an EMBL/GenBank/DDBJ whole genome shotgun (WGS) entry which is preliminary data.</text>
</comment>
<dbReference type="EC" id="1.1.1.53" evidence="7"/>